<sequence length="243" mass="27432">MAVEMLDGGAALLTLRCDPTAHDHPLIKYPQYLVMWLRLLPPGCGCVILIPLDHKVRTSKPTCAQAGPKGSHQLHLITLAYLRSSNCILQIKTSAQGKAPLQLALANSPWNLRMQIGTGRYHRAAGAFWTRHTPPFPTTQPHSVARKSEFCIQRPCVPSSSCLVDTPRQIDNKFPPILFNSSPLLFWRRVFWAMNEDQASEESLQRCWGCGVRVLVSLRGYHICLSFVRFADLLKEYSQKKFH</sequence>
<dbReference type="AlphaFoldDB" id="Q6ILP1"/>
<dbReference type="EMBL" id="BK001975">
    <property type="protein sequence ID" value="DAA02820.1"/>
    <property type="molecule type" value="Genomic_DNA"/>
</dbReference>
<gene>
    <name evidence="1" type="ORF">HDC08818</name>
</gene>
<name>Q6ILP1_DROME</name>
<accession>Q6ILP1</accession>
<reference evidence="1" key="1">
    <citation type="journal article" date="2003" name="Genome Biol.">
        <title>An integrated gene annotation and transcriptional profiling approach towards the full gene content of the Drosophila genome.</title>
        <authorList>
            <person name="Hild M."/>
            <person name="Beckmann B."/>
            <person name="Haas S.A."/>
            <person name="Koch B."/>
            <person name="Solovyev V."/>
            <person name="Busold C."/>
            <person name="Fellenberg K."/>
            <person name="Boutros M."/>
            <person name="Vingron M."/>
            <person name="Sauer F."/>
            <person name="Hoheisel J.D."/>
            <person name="Paro R."/>
        </authorList>
    </citation>
    <scope>NUCLEOTIDE SEQUENCE</scope>
</reference>
<organism evidence="1">
    <name type="scientific">Drosophila melanogaster</name>
    <name type="common">Fruit fly</name>
    <dbReference type="NCBI Taxonomy" id="7227"/>
    <lineage>
        <taxon>Eukaryota</taxon>
        <taxon>Metazoa</taxon>
        <taxon>Ecdysozoa</taxon>
        <taxon>Arthropoda</taxon>
        <taxon>Hexapoda</taxon>
        <taxon>Insecta</taxon>
        <taxon>Pterygota</taxon>
        <taxon>Neoptera</taxon>
        <taxon>Endopterygota</taxon>
        <taxon>Diptera</taxon>
        <taxon>Brachycera</taxon>
        <taxon>Muscomorpha</taxon>
        <taxon>Ephydroidea</taxon>
        <taxon>Drosophilidae</taxon>
        <taxon>Drosophila</taxon>
        <taxon>Sophophora</taxon>
    </lineage>
</organism>
<evidence type="ECO:0000313" key="1">
    <source>
        <dbReference type="EMBL" id="DAA02820.1"/>
    </source>
</evidence>
<protein>
    <submittedName>
        <fullName evidence="1">HDC08818</fullName>
    </submittedName>
</protein>
<proteinExistence type="predicted"/>